<dbReference type="Proteomes" id="UP000319859">
    <property type="component" value="Unassembled WGS sequence"/>
</dbReference>
<keyword evidence="1" id="KW-0812">Transmembrane</keyword>
<reference evidence="3 4" key="1">
    <citation type="submission" date="2019-06" db="EMBL/GenBank/DDBJ databases">
        <title>Genomic Encyclopedia of Type Strains, Phase IV (KMG-V): Genome sequencing to study the core and pangenomes of soil and plant-associated prokaryotes.</title>
        <authorList>
            <person name="Whitman W."/>
        </authorList>
    </citation>
    <scope>NUCLEOTIDE SEQUENCE [LARGE SCALE GENOMIC DNA]</scope>
    <source>
        <strain evidence="3 4">BR 11880</strain>
    </source>
</reference>
<sequence>MIGIWIAAALIGIIPAYIAHTKGRSFFLWWLYGAAFFIIAIIHVLLISPNVAEVEQRQLDNGMKKCPHCAELVKADANVCRYCGRDQHIGTASAPPV</sequence>
<name>A0A560EIY7_9PROT</name>
<dbReference type="Pfam" id="PF13248">
    <property type="entry name" value="Zn_ribbon_3"/>
    <property type="match status" value="1"/>
</dbReference>
<evidence type="ECO:0000256" key="1">
    <source>
        <dbReference type="SAM" id="Phobius"/>
    </source>
</evidence>
<protein>
    <submittedName>
        <fullName evidence="3">Zinc ribbon protein</fullName>
    </submittedName>
</protein>
<keyword evidence="1" id="KW-1133">Transmembrane helix</keyword>
<comment type="caution">
    <text evidence="3">The sequence shown here is derived from an EMBL/GenBank/DDBJ whole genome shotgun (WGS) entry which is preliminary data.</text>
</comment>
<keyword evidence="1" id="KW-0472">Membrane</keyword>
<dbReference type="AlphaFoldDB" id="A0A560EIY7"/>
<evidence type="ECO:0000313" key="4">
    <source>
        <dbReference type="Proteomes" id="UP000319859"/>
    </source>
</evidence>
<proteinExistence type="predicted"/>
<gene>
    <name evidence="3" type="ORF">FBZ89_14511</name>
</gene>
<feature type="transmembrane region" description="Helical" evidence="1">
    <location>
        <begin position="28"/>
        <end position="47"/>
    </location>
</feature>
<evidence type="ECO:0000313" key="3">
    <source>
        <dbReference type="EMBL" id="TWB09195.1"/>
    </source>
</evidence>
<dbReference type="EMBL" id="VITN01000045">
    <property type="protein sequence ID" value="TWB09195.1"/>
    <property type="molecule type" value="Genomic_DNA"/>
</dbReference>
<accession>A0A560EIY7</accession>
<organism evidence="3 4">
    <name type="scientific">Nitrospirillum amazonense</name>
    <dbReference type="NCBI Taxonomy" id="28077"/>
    <lineage>
        <taxon>Bacteria</taxon>
        <taxon>Pseudomonadati</taxon>
        <taxon>Pseudomonadota</taxon>
        <taxon>Alphaproteobacteria</taxon>
        <taxon>Rhodospirillales</taxon>
        <taxon>Azospirillaceae</taxon>
        <taxon>Nitrospirillum</taxon>
    </lineage>
</organism>
<evidence type="ECO:0000259" key="2">
    <source>
        <dbReference type="Pfam" id="PF13248"/>
    </source>
</evidence>
<feature type="domain" description="Putative zinc-ribbon" evidence="2">
    <location>
        <begin position="63"/>
        <end position="86"/>
    </location>
</feature>
<dbReference type="InterPro" id="IPR059113">
    <property type="entry name" value="Znf_ribbon"/>
</dbReference>